<accession>A0A0A9D405</accession>
<dbReference type="AlphaFoldDB" id="A0A0A9D405"/>
<reference evidence="1" key="2">
    <citation type="journal article" date="2015" name="Data Brief">
        <title>Shoot transcriptome of the giant reed, Arundo donax.</title>
        <authorList>
            <person name="Barrero R.A."/>
            <person name="Guerrero F.D."/>
            <person name="Moolhuijzen P."/>
            <person name="Goolsby J.A."/>
            <person name="Tidwell J."/>
            <person name="Bellgard S.E."/>
            <person name="Bellgard M.I."/>
        </authorList>
    </citation>
    <scope>NUCLEOTIDE SEQUENCE</scope>
    <source>
        <tissue evidence="1">Shoot tissue taken approximately 20 cm above the soil surface</tissue>
    </source>
</reference>
<proteinExistence type="predicted"/>
<name>A0A0A9D405_ARUDO</name>
<dbReference type="EMBL" id="GBRH01214566">
    <property type="protein sequence ID" value="JAD83329.1"/>
    <property type="molecule type" value="Transcribed_RNA"/>
</dbReference>
<reference evidence="1" key="1">
    <citation type="submission" date="2014-09" db="EMBL/GenBank/DDBJ databases">
        <authorList>
            <person name="Magalhaes I.L.F."/>
            <person name="Oliveira U."/>
            <person name="Santos F.R."/>
            <person name="Vidigal T.H.D.A."/>
            <person name="Brescovit A.D."/>
            <person name="Santos A.J."/>
        </authorList>
    </citation>
    <scope>NUCLEOTIDE SEQUENCE</scope>
    <source>
        <tissue evidence="1">Shoot tissue taken approximately 20 cm above the soil surface</tissue>
    </source>
</reference>
<sequence length="84" mass="9789">MLARRAQSTYILPSLNYRCWIMSVWFGTCVGTFFQIKRQNLVLEQRICLPFLLSLQGCSWNCWIKSGTSSCSKQNITLIFLNLF</sequence>
<organism evidence="1">
    <name type="scientific">Arundo donax</name>
    <name type="common">Giant reed</name>
    <name type="synonym">Donax arundinaceus</name>
    <dbReference type="NCBI Taxonomy" id="35708"/>
    <lineage>
        <taxon>Eukaryota</taxon>
        <taxon>Viridiplantae</taxon>
        <taxon>Streptophyta</taxon>
        <taxon>Embryophyta</taxon>
        <taxon>Tracheophyta</taxon>
        <taxon>Spermatophyta</taxon>
        <taxon>Magnoliopsida</taxon>
        <taxon>Liliopsida</taxon>
        <taxon>Poales</taxon>
        <taxon>Poaceae</taxon>
        <taxon>PACMAD clade</taxon>
        <taxon>Arundinoideae</taxon>
        <taxon>Arundineae</taxon>
        <taxon>Arundo</taxon>
    </lineage>
</organism>
<evidence type="ECO:0000313" key="1">
    <source>
        <dbReference type="EMBL" id="JAD83329.1"/>
    </source>
</evidence>
<protein>
    <submittedName>
        <fullName evidence="1">Uncharacterized protein</fullName>
    </submittedName>
</protein>